<dbReference type="Pfam" id="PF07679">
    <property type="entry name" value="I-set"/>
    <property type="match status" value="1"/>
</dbReference>
<protein>
    <recommendedName>
        <fullName evidence="1">Ig-like domain-containing protein</fullName>
    </recommendedName>
</protein>
<dbReference type="InterPro" id="IPR003598">
    <property type="entry name" value="Ig_sub2"/>
</dbReference>
<dbReference type="Proteomes" id="UP001159427">
    <property type="component" value="Unassembled WGS sequence"/>
</dbReference>
<dbReference type="InterPro" id="IPR007110">
    <property type="entry name" value="Ig-like_dom"/>
</dbReference>
<dbReference type="PANTHER" id="PTHR19890">
    <property type="entry name" value="FIBROBLAST GROWTH FACTOR RECEPTOR"/>
    <property type="match status" value="1"/>
</dbReference>
<dbReference type="PANTHER" id="PTHR19890:SF10">
    <property type="entry name" value="FIBROBLAST GROWTH FACTOR RECEPTOR-LIKE 1"/>
    <property type="match status" value="1"/>
</dbReference>
<feature type="domain" description="Ig-like" evidence="1">
    <location>
        <begin position="12"/>
        <end position="103"/>
    </location>
</feature>
<dbReference type="InterPro" id="IPR013098">
    <property type="entry name" value="Ig_I-set"/>
</dbReference>
<dbReference type="InterPro" id="IPR003599">
    <property type="entry name" value="Ig_sub"/>
</dbReference>
<dbReference type="InterPro" id="IPR013783">
    <property type="entry name" value="Ig-like_fold"/>
</dbReference>
<dbReference type="SUPFAM" id="SSF48726">
    <property type="entry name" value="Immunoglobulin"/>
    <property type="match status" value="2"/>
</dbReference>
<gene>
    <name evidence="2" type="ORF">PEVE_00024664</name>
</gene>
<sequence length="240" mass="27183">TIKIPSRIGDPPTFSDPDTLKRAFKAWPASHSVKLKCKAMGAAPLNYTWLKDGKILRRRRWDPYLNTSIWYLKLKDLRPGDAGEYTCIVSNPYGSINHTYTVRVLAKPRTRPILRKDFPRNKSAQAGESVTMKCLVVVSGTLPDFRWLKWDKSITFVSNVGDNLEDGPFQLIDLKYYSAIQQGPESYGSELKISNVTEEDFGLYTCYVSNHIGAEYNSAFLSRALPSDRGKAIKRAMSDY</sequence>
<feature type="non-terminal residue" evidence="2">
    <location>
        <position position="240"/>
    </location>
</feature>
<accession>A0ABN8MD14</accession>
<dbReference type="SMART" id="SM00408">
    <property type="entry name" value="IGc2"/>
    <property type="match status" value="2"/>
</dbReference>
<dbReference type="PROSITE" id="PS50835">
    <property type="entry name" value="IG_LIKE"/>
    <property type="match status" value="2"/>
</dbReference>
<evidence type="ECO:0000259" key="1">
    <source>
        <dbReference type="PROSITE" id="PS50835"/>
    </source>
</evidence>
<reference evidence="2 3" key="1">
    <citation type="submission" date="2022-05" db="EMBL/GenBank/DDBJ databases">
        <authorList>
            <consortium name="Genoscope - CEA"/>
            <person name="William W."/>
        </authorList>
    </citation>
    <scope>NUCLEOTIDE SEQUENCE [LARGE SCALE GENOMIC DNA]</scope>
</reference>
<dbReference type="Pfam" id="PF13927">
    <property type="entry name" value="Ig_3"/>
    <property type="match status" value="1"/>
</dbReference>
<dbReference type="SMART" id="SM00409">
    <property type="entry name" value="IG"/>
    <property type="match status" value="2"/>
</dbReference>
<evidence type="ECO:0000313" key="3">
    <source>
        <dbReference type="Proteomes" id="UP001159427"/>
    </source>
</evidence>
<dbReference type="EMBL" id="CALNXI010000330">
    <property type="protein sequence ID" value="CAH3024964.1"/>
    <property type="molecule type" value="Genomic_DNA"/>
</dbReference>
<dbReference type="InterPro" id="IPR052615">
    <property type="entry name" value="FGFRL"/>
</dbReference>
<dbReference type="Gene3D" id="2.60.40.10">
    <property type="entry name" value="Immunoglobulins"/>
    <property type="match status" value="2"/>
</dbReference>
<proteinExistence type="predicted"/>
<organism evidence="2 3">
    <name type="scientific">Porites evermanni</name>
    <dbReference type="NCBI Taxonomy" id="104178"/>
    <lineage>
        <taxon>Eukaryota</taxon>
        <taxon>Metazoa</taxon>
        <taxon>Cnidaria</taxon>
        <taxon>Anthozoa</taxon>
        <taxon>Hexacorallia</taxon>
        <taxon>Scleractinia</taxon>
        <taxon>Fungiina</taxon>
        <taxon>Poritidae</taxon>
        <taxon>Porites</taxon>
    </lineage>
</organism>
<name>A0ABN8MD14_9CNID</name>
<feature type="non-terminal residue" evidence="2">
    <location>
        <position position="1"/>
    </location>
</feature>
<keyword evidence="3" id="KW-1185">Reference proteome</keyword>
<evidence type="ECO:0000313" key="2">
    <source>
        <dbReference type="EMBL" id="CAH3024964.1"/>
    </source>
</evidence>
<dbReference type="InterPro" id="IPR036179">
    <property type="entry name" value="Ig-like_dom_sf"/>
</dbReference>
<comment type="caution">
    <text evidence="2">The sequence shown here is derived from an EMBL/GenBank/DDBJ whole genome shotgun (WGS) entry which is preliminary data.</text>
</comment>
<feature type="domain" description="Ig-like" evidence="1">
    <location>
        <begin position="108"/>
        <end position="222"/>
    </location>
</feature>